<dbReference type="InParanoid" id="Q0U1L4"/>
<evidence type="ECO:0000256" key="5">
    <source>
        <dbReference type="ARBA" id="ARBA00022989"/>
    </source>
</evidence>
<dbReference type="Proteomes" id="UP000001055">
    <property type="component" value="Unassembled WGS sequence"/>
</dbReference>
<gene>
    <name evidence="9" type="ORF">SNOG_14390</name>
</gene>
<protein>
    <recommendedName>
        <fullName evidence="7">GDP-mannose transporter</fullName>
        <shortName evidence="7">GMT</shortName>
    </recommendedName>
</protein>
<evidence type="ECO:0000256" key="2">
    <source>
        <dbReference type="ARBA" id="ARBA00010425"/>
    </source>
</evidence>
<feature type="transmembrane region" description="Helical" evidence="7">
    <location>
        <begin position="155"/>
        <end position="178"/>
    </location>
</feature>
<keyword evidence="5 7" id="KW-1133">Transmembrane helix</keyword>
<organism evidence="9 10">
    <name type="scientific">Phaeosphaeria nodorum (strain SN15 / ATCC MYA-4574 / FGSC 10173)</name>
    <name type="common">Glume blotch fungus</name>
    <name type="synonym">Parastagonospora nodorum</name>
    <dbReference type="NCBI Taxonomy" id="321614"/>
    <lineage>
        <taxon>Eukaryota</taxon>
        <taxon>Fungi</taxon>
        <taxon>Dikarya</taxon>
        <taxon>Ascomycota</taxon>
        <taxon>Pezizomycotina</taxon>
        <taxon>Dothideomycetes</taxon>
        <taxon>Pleosporomycetidae</taxon>
        <taxon>Pleosporales</taxon>
        <taxon>Pleosporineae</taxon>
        <taxon>Phaeosphaeriaceae</taxon>
        <taxon>Parastagonospora</taxon>
    </lineage>
</organism>
<keyword evidence="7" id="KW-0813">Transport</keyword>
<proteinExistence type="inferred from homology"/>
<comment type="function">
    <text evidence="1 7">Involved in the import of GDP-mannose from the cytoplasm into the Golgi lumen.</text>
</comment>
<feature type="transmembrane region" description="Helical" evidence="7">
    <location>
        <begin position="462"/>
        <end position="484"/>
    </location>
</feature>
<evidence type="ECO:0000313" key="9">
    <source>
        <dbReference type="EMBL" id="EAT78261.2"/>
    </source>
</evidence>
<comment type="subunit">
    <text evidence="3 7">Homooligomer.</text>
</comment>
<dbReference type="PANTHER" id="PTHR11132">
    <property type="entry name" value="SOLUTE CARRIER FAMILY 35"/>
    <property type="match status" value="1"/>
</dbReference>
<dbReference type="GO" id="GO:0036085">
    <property type="term" value="P:GDP-fucose import into Golgi lumen"/>
    <property type="evidence" value="ECO:0000318"/>
    <property type="project" value="GO_Central"/>
</dbReference>
<feature type="region of interest" description="Disordered" evidence="8">
    <location>
        <begin position="25"/>
        <end position="95"/>
    </location>
</feature>
<feature type="transmembrane region" description="Helical" evidence="7">
    <location>
        <begin position="427"/>
        <end position="446"/>
    </location>
</feature>
<sequence length="550" mass="60528">MNSLRFNRSSKQAFRKPLDFLSNLSRSAVQLPPDHHKKTHKRPNLSASSLDDTDSSDVEYYAQMEGRRSHSAHNSQSELQPPVPLIDLGSRSTSPYPRIRSAVQSEDEDDEYETASSIRPLVGRGAGRGGNAKRGILSQGGLGYFLFSTWTGWQVWVGLLVFWVGGCSFGLLLMNRFIMLTGVYKCEWVGANGGRFPFPLACTYIQLVITHILLIGFSSLTRALDRPLRWLGLGPAVAPSFPIAPQGGAYRGGNKNHILLSVGRWLSHGSGGIAGGGLFEFDVQIARQVLPLAVVYVVKVLLSNFSFAYAPLPTYQLARIGITPLAIIFACVLQKENISGSSLSAALVATLNLLFATIRSNVRVTWESIVAGVFSSFFVALYPILLLRTYRTILAGLVPAGDVLTQGYPTTDEAGNREETRAFYRTLHYTSLLTLIILTPIVLLFGDVGNIYHNIPFLDVPFFWAMMLFGGMGSWAVFSSTLLMCKSTSPLSTTFVAVPRTAFQLAMINLGKIPSQSWVGVALCWASSVWFLVARRDEGRMRERLRIEGR</sequence>
<dbReference type="RefSeq" id="XP_001804578.1">
    <property type="nucleotide sequence ID" value="XM_001804526.1"/>
</dbReference>
<dbReference type="GeneID" id="5981502"/>
<dbReference type="GO" id="GO:0005794">
    <property type="term" value="C:Golgi apparatus"/>
    <property type="evidence" value="ECO:0000318"/>
    <property type="project" value="GO_Central"/>
</dbReference>
<keyword evidence="7" id="KW-0968">Cytoplasmic vesicle</keyword>
<dbReference type="AlphaFoldDB" id="Q0U1L4"/>
<dbReference type="GO" id="GO:0015297">
    <property type="term" value="F:antiporter activity"/>
    <property type="evidence" value="ECO:0000318"/>
    <property type="project" value="GO_Central"/>
</dbReference>
<feature type="transmembrane region" description="Helical" evidence="7">
    <location>
        <begin position="368"/>
        <end position="387"/>
    </location>
</feature>
<dbReference type="VEuPathDB" id="FungiDB:JI435_143900"/>
<dbReference type="GO" id="GO:0000139">
    <property type="term" value="C:Golgi membrane"/>
    <property type="evidence" value="ECO:0007669"/>
    <property type="project" value="UniProtKB-SubCell"/>
</dbReference>
<name>Q0U1L4_PHANO</name>
<evidence type="ECO:0000256" key="6">
    <source>
        <dbReference type="ARBA" id="ARBA00023136"/>
    </source>
</evidence>
<evidence type="ECO:0000313" key="10">
    <source>
        <dbReference type="Proteomes" id="UP000001055"/>
    </source>
</evidence>
<comment type="similarity">
    <text evidence="2 7">Belongs to the TPT transporter family. SLC35D subfamily.</text>
</comment>
<evidence type="ECO:0000256" key="4">
    <source>
        <dbReference type="ARBA" id="ARBA00022692"/>
    </source>
</evidence>
<feature type="transmembrane region" description="Helical" evidence="7">
    <location>
        <begin position="345"/>
        <end position="362"/>
    </location>
</feature>
<dbReference type="KEGG" id="pno:SNOG_14390"/>
<feature type="transmembrane region" description="Helical" evidence="7">
    <location>
        <begin position="316"/>
        <end position="333"/>
    </location>
</feature>
<evidence type="ECO:0000256" key="1">
    <source>
        <dbReference type="ARBA" id="ARBA00003420"/>
    </source>
</evidence>
<dbReference type="STRING" id="321614.Q0U1L4"/>
<keyword evidence="7" id="KW-0256">Endoplasmic reticulum</keyword>
<dbReference type="GO" id="GO:0030659">
    <property type="term" value="C:cytoplasmic vesicle membrane"/>
    <property type="evidence" value="ECO:0007669"/>
    <property type="project" value="UniProtKB-SubCell"/>
</dbReference>
<dbReference type="HOGENOM" id="CLU_021601_0_0_1"/>
<evidence type="ECO:0000256" key="3">
    <source>
        <dbReference type="ARBA" id="ARBA00011182"/>
    </source>
</evidence>
<keyword evidence="7" id="KW-0333">Golgi apparatus</keyword>
<reference evidence="10" key="1">
    <citation type="journal article" date="2007" name="Plant Cell">
        <title>Dothideomycete-plant interactions illuminated by genome sequencing and EST analysis of the wheat pathogen Stagonospora nodorum.</title>
        <authorList>
            <person name="Hane J.K."/>
            <person name="Lowe R.G."/>
            <person name="Solomon P.S."/>
            <person name="Tan K.C."/>
            <person name="Schoch C.L."/>
            <person name="Spatafora J.W."/>
            <person name="Crous P.W."/>
            <person name="Kodira C."/>
            <person name="Birren B.W."/>
            <person name="Galagan J.E."/>
            <person name="Torriani S.F."/>
            <person name="McDonald B.A."/>
            <person name="Oliver R.P."/>
        </authorList>
    </citation>
    <scope>NUCLEOTIDE SEQUENCE [LARGE SCALE GENOMIC DNA]</scope>
    <source>
        <strain evidence="10">SN15 / ATCC MYA-4574 / FGSC 10173</strain>
    </source>
</reference>
<feature type="transmembrane region" description="Helical" evidence="7">
    <location>
        <begin position="198"/>
        <end position="220"/>
    </location>
</feature>
<dbReference type="InterPro" id="IPR050186">
    <property type="entry name" value="TPT_transporter"/>
</dbReference>
<dbReference type="eggNOG" id="KOG1442">
    <property type="taxonomic scope" value="Eukaryota"/>
</dbReference>
<evidence type="ECO:0000256" key="7">
    <source>
        <dbReference type="RuleBase" id="RU367097"/>
    </source>
</evidence>
<comment type="subcellular location">
    <subcellularLocation>
        <location evidence="7">Golgi apparatus membrane</location>
        <topology evidence="7">Multi-pass membrane protein</topology>
    </subcellularLocation>
    <subcellularLocation>
        <location evidence="7">Cytoplasmic vesicle membrane</location>
        <topology evidence="7">Multi-pass membrane protein</topology>
    </subcellularLocation>
    <subcellularLocation>
        <location evidence="7">Endoplasmic reticulum membrane</location>
        <topology evidence="7">Multi-pass membrane protein</topology>
    </subcellularLocation>
</comment>
<feature type="transmembrane region" description="Helical" evidence="7">
    <location>
        <begin position="289"/>
        <end position="310"/>
    </location>
</feature>
<keyword evidence="7" id="KW-0762">Sugar transport</keyword>
<dbReference type="GO" id="GO:0005789">
    <property type="term" value="C:endoplasmic reticulum membrane"/>
    <property type="evidence" value="ECO:0007669"/>
    <property type="project" value="UniProtKB-SubCell"/>
</dbReference>
<dbReference type="EMBL" id="CH445355">
    <property type="protein sequence ID" value="EAT78261.2"/>
    <property type="molecule type" value="Genomic_DNA"/>
</dbReference>
<evidence type="ECO:0000256" key="8">
    <source>
        <dbReference type="SAM" id="MobiDB-lite"/>
    </source>
</evidence>
<keyword evidence="6 7" id="KW-0472">Membrane</keyword>
<accession>Q0U1L4</accession>
<keyword evidence="4 7" id="KW-0812">Transmembrane</keyword>
<dbReference type="GO" id="GO:0005457">
    <property type="term" value="F:GDP-fucose transmembrane transporter activity"/>
    <property type="evidence" value="ECO:0000318"/>
    <property type="project" value="GO_Central"/>
</dbReference>